<evidence type="ECO:0000256" key="3">
    <source>
        <dbReference type="HAMAP-Rule" id="MF_01357"/>
    </source>
</evidence>
<evidence type="ECO:0000313" key="8">
    <source>
        <dbReference type="EMBL" id="HEG90058.1"/>
    </source>
</evidence>
<dbReference type="GO" id="GO:0050136">
    <property type="term" value="F:NADH dehydrogenase (quinone) (non-electrogenic) activity"/>
    <property type="evidence" value="ECO:0007669"/>
    <property type="project" value="UniProtKB-UniRule"/>
</dbReference>
<sequence>MSDERQQAPVPAVRPREPWQTGYWGPTNPDEHPAVIAVRERFPEAFEEAVDFRDEMTIRVKREALREVVAFLRDHPELRYNHLTDLTAVDMLDLRDEPRFDVVVQLYSIPRRQRLRVKCGVNDGETVPSLVPLFAGANWLERECYDMFGIVFEGHPDLRRILLPDDWDEGHPLRKDYPLRGYRDYVQPGFERPAPRVRGSLPRPRP</sequence>
<name>A0A831T928_9BACT</name>
<keyword evidence="3 5" id="KW-0874">Quinone</keyword>
<dbReference type="GO" id="GO:0008137">
    <property type="term" value="F:NADH dehydrogenase (ubiquinone) activity"/>
    <property type="evidence" value="ECO:0007669"/>
    <property type="project" value="InterPro"/>
</dbReference>
<keyword evidence="3" id="KW-1003">Cell membrane</keyword>
<reference evidence="8" key="1">
    <citation type="journal article" date="2020" name="mSystems">
        <title>Genome- and Community-Level Interaction Insights into Carbon Utilization and Element Cycling Functions of Hydrothermarchaeota in Hydrothermal Sediment.</title>
        <authorList>
            <person name="Zhou Z."/>
            <person name="Liu Y."/>
            <person name="Xu W."/>
            <person name="Pan J."/>
            <person name="Luo Z.H."/>
            <person name="Li M."/>
        </authorList>
    </citation>
    <scope>NUCLEOTIDE SEQUENCE [LARGE SCALE GENOMIC DNA]</scope>
    <source>
        <strain evidence="8">SpSt-210</strain>
    </source>
</reference>
<evidence type="ECO:0000256" key="6">
    <source>
        <dbReference type="SAM" id="MobiDB-lite"/>
    </source>
</evidence>
<comment type="catalytic activity">
    <reaction evidence="3 5">
        <text>a quinone + NADH + 5 H(+)(in) = a quinol + NAD(+) + 4 H(+)(out)</text>
        <dbReference type="Rhea" id="RHEA:57888"/>
        <dbReference type="ChEBI" id="CHEBI:15378"/>
        <dbReference type="ChEBI" id="CHEBI:24646"/>
        <dbReference type="ChEBI" id="CHEBI:57540"/>
        <dbReference type="ChEBI" id="CHEBI:57945"/>
        <dbReference type="ChEBI" id="CHEBI:132124"/>
    </reaction>
</comment>
<feature type="region of interest" description="Disordered" evidence="6">
    <location>
        <begin position="1"/>
        <end position="26"/>
    </location>
</feature>
<dbReference type="PANTHER" id="PTHR10884:SF14">
    <property type="entry name" value="NADH DEHYDROGENASE [UBIQUINONE] IRON-SULFUR PROTEIN 3, MITOCHONDRIAL"/>
    <property type="match status" value="1"/>
</dbReference>
<keyword evidence="3" id="KW-0830">Ubiquinone</keyword>
<dbReference type="SUPFAM" id="SSF143243">
    <property type="entry name" value="Nqo5-like"/>
    <property type="match status" value="1"/>
</dbReference>
<dbReference type="InterPro" id="IPR010218">
    <property type="entry name" value="NADH_DH_suC"/>
</dbReference>
<dbReference type="NCBIfam" id="TIGR01961">
    <property type="entry name" value="NuoC_fam"/>
    <property type="match status" value="1"/>
</dbReference>
<dbReference type="HAMAP" id="MF_01357">
    <property type="entry name" value="NDH1_NuoC"/>
    <property type="match status" value="1"/>
</dbReference>
<comment type="caution">
    <text evidence="8">The sequence shown here is derived from an EMBL/GenBank/DDBJ whole genome shotgun (WGS) entry which is preliminary data.</text>
</comment>
<dbReference type="EC" id="7.1.1.-" evidence="3"/>
<dbReference type="Pfam" id="PF00329">
    <property type="entry name" value="Complex1_30kDa"/>
    <property type="match status" value="1"/>
</dbReference>
<evidence type="ECO:0000256" key="4">
    <source>
        <dbReference type="RuleBase" id="RU003456"/>
    </source>
</evidence>
<keyword evidence="3 4" id="KW-1278">Translocase</keyword>
<dbReference type="InterPro" id="IPR020396">
    <property type="entry name" value="NADH_UbQ_OxRdtase_CS"/>
</dbReference>
<comment type="subunit">
    <text evidence="3">NDH-1 is composed of 14 different subunits. Subunits NuoB, C, D, E, F, and G constitute the peripheral sector of the complex.</text>
</comment>
<dbReference type="AlphaFoldDB" id="A0A831T928"/>
<evidence type="ECO:0000259" key="7">
    <source>
        <dbReference type="Pfam" id="PF00329"/>
    </source>
</evidence>
<keyword evidence="3 4" id="KW-0520">NAD</keyword>
<dbReference type="PROSITE" id="PS00542">
    <property type="entry name" value="COMPLEX1_30K"/>
    <property type="match status" value="1"/>
</dbReference>
<dbReference type="InterPro" id="IPR037232">
    <property type="entry name" value="NADH_quin_OxRdtase_su_C/D-like"/>
</dbReference>
<comment type="subcellular location">
    <subcellularLocation>
        <location evidence="3">Cell membrane</location>
        <topology evidence="3">Peripheral membrane protein</topology>
        <orientation evidence="3">Cytoplasmic side</orientation>
    </subcellularLocation>
</comment>
<evidence type="ECO:0000256" key="2">
    <source>
        <dbReference type="ARBA" id="ARBA00022448"/>
    </source>
</evidence>
<comment type="function">
    <text evidence="3">NDH-1 shuttles electrons from NADH, via FMN and iron-sulfur (Fe-S) centers, to quinones in the respiratory chain. The immediate electron acceptor for the enzyme in this species is believed to be ubiquinone. Couples the redox reaction to proton translocation (for every two electrons transferred, four hydrogen ions are translocated across the cytoplasmic membrane), and thus conserves the redox energy in a proton gradient.</text>
</comment>
<evidence type="ECO:0000256" key="5">
    <source>
        <dbReference type="RuleBase" id="RU003582"/>
    </source>
</evidence>
<dbReference type="GO" id="GO:0048038">
    <property type="term" value="F:quinone binding"/>
    <property type="evidence" value="ECO:0007669"/>
    <property type="project" value="UniProtKB-KW"/>
</dbReference>
<comment type="similarity">
    <text evidence="1 3 4">Belongs to the complex I 30 kDa subunit family.</text>
</comment>
<accession>A0A831T928</accession>
<feature type="domain" description="NADH:ubiquinone oxidoreductase 30kDa subunit" evidence="7">
    <location>
        <begin position="58"/>
        <end position="182"/>
    </location>
</feature>
<keyword evidence="3" id="KW-0472">Membrane</keyword>
<organism evidence="8">
    <name type="scientific">Thermorudis peleae</name>
    <dbReference type="NCBI Taxonomy" id="1382356"/>
    <lineage>
        <taxon>Bacteria</taxon>
        <taxon>Pseudomonadati</taxon>
        <taxon>Thermomicrobiota</taxon>
        <taxon>Thermomicrobia</taxon>
        <taxon>Thermomicrobia incertae sedis</taxon>
        <taxon>Thermorudis</taxon>
    </lineage>
</organism>
<proteinExistence type="inferred from homology"/>
<gene>
    <name evidence="3" type="primary">nuoC</name>
    <name evidence="8" type="ORF">ENP34_01225</name>
</gene>
<evidence type="ECO:0000256" key="1">
    <source>
        <dbReference type="ARBA" id="ARBA00007569"/>
    </source>
</evidence>
<dbReference type="EMBL" id="DSIY01000027">
    <property type="protein sequence ID" value="HEG90058.1"/>
    <property type="molecule type" value="Genomic_DNA"/>
</dbReference>
<dbReference type="GO" id="GO:0005886">
    <property type="term" value="C:plasma membrane"/>
    <property type="evidence" value="ECO:0007669"/>
    <property type="project" value="UniProtKB-SubCell"/>
</dbReference>
<keyword evidence="2 3" id="KW-0813">Transport</keyword>
<protein>
    <recommendedName>
        <fullName evidence="3">NADH-quinone oxidoreductase subunit C</fullName>
        <ecNumber evidence="3">7.1.1.-</ecNumber>
    </recommendedName>
    <alternativeName>
        <fullName evidence="3">NADH dehydrogenase I subunit C</fullName>
    </alternativeName>
    <alternativeName>
        <fullName evidence="3">NDH-1 subunit C</fullName>
    </alternativeName>
</protein>
<dbReference type="InterPro" id="IPR001268">
    <property type="entry name" value="NADH_UbQ_OxRdtase_30kDa_su"/>
</dbReference>
<dbReference type="PANTHER" id="PTHR10884">
    <property type="entry name" value="NADH DEHYDROGENASE UBIQUINONE IRON-SULFUR PROTEIN 3"/>
    <property type="match status" value="1"/>
</dbReference>
<dbReference type="Gene3D" id="3.30.460.80">
    <property type="entry name" value="NADH:ubiquinone oxidoreductase, 30kDa subunit"/>
    <property type="match status" value="1"/>
</dbReference>